<name>A0A933SFJ6_UNCEI</name>
<dbReference type="NCBIfam" id="TIGR00888">
    <property type="entry name" value="guaA_Nterm"/>
    <property type="match status" value="1"/>
</dbReference>
<feature type="binding site" evidence="10">
    <location>
        <begin position="223"/>
        <end position="229"/>
    </location>
    <ligand>
        <name>ATP</name>
        <dbReference type="ChEBI" id="CHEBI:30616"/>
    </ligand>
</feature>
<dbReference type="FunFam" id="3.30.300.10:FF:000002">
    <property type="entry name" value="GMP synthase [glutamine-hydrolyzing]"/>
    <property type="match status" value="1"/>
</dbReference>
<dbReference type="HAMAP" id="MF_00344">
    <property type="entry name" value="GMP_synthase"/>
    <property type="match status" value="1"/>
</dbReference>
<comment type="catalytic activity">
    <reaction evidence="9">
        <text>XMP + L-glutamine + ATP + H2O = GMP + L-glutamate + AMP + diphosphate + 2 H(+)</text>
        <dbReference type="Rhea" id="RHEA:11680"/>
        <dbReference type="ChEBI" id="CHEBI:15377"/>
        <dbReference type="ChEBI" id="CHEBI:15378"/>
        <dbReference type="ChEBI" id="CHEBI:29985"/>
        <dbReference type="ChEBI" id="CHEBI:30616"/>
        <dbReference type="ChEBI" id="CHEBI:33019"/>
        <dbReference type="ChEBI" id="CHEBI:57464"/>
        <dbReference type="ChEBI" id="CHEBI:58115"/>
        <dbReference type="ChEBI" id="CHEBI:58359"/>
        <dbReference type="ChEBI" id="CHEBI:456215"/>
        <dbReference type="EC" id="6.3.5.2"/>
    </reaction>
</comment>
<feature type="domain" description="GMPS ATP-PPase" evidence="11">
    <location>
        <begin position="196"/>
        <end position="387"/>
    </location>
</feature>
<evidence type="ECO:0000256" key="2">
    <source>
        <dbReference type="ARBA" id="ARBA00005153"/>
    </source>
</evidence>
<protein>
    <recommendedName>
        <fullName evidence="9">GMP synthase [glutamine-hydrolyzing]</fullName>
        <ecNumber evidence="9">6.3.5.2</ecNumber>
    </recommendedName>
    <alternativeName>
        <fullName evidence="9">GMP synthetase</fullName>
    </alternativeName>
    <alternativeName>
        <fullName evidence="9">Glutamine amidotransferase</fullName>
    </alternativeName>
</protein>
<dbReference type="PANTHER" id="PTHR11922:SF2">
    <property type="entry name" value="GMP SYNTHASE [GLUTAMINE-HYDROLYZING]"/>
    <property type="match status" value="1"/>
</dbReference>
<evidence type="ECO:0000313" key="12">
    <source>
        <dbReference type="EMBL" id="MBI5170375.1"/>
    </source>
</evidence>
<sequence>MPRPLVLILDFGSQYTQLIARRVRELGVYSEIIPGTAKLAAIRAKKPDAIILSGSPASGYRAAAPQPDAGIYAMGKPMLGICYGFQVTQQLMGGEVHKAKHAEYGVATFVQDGKSPLFAGVPKRFRAWMSHGDEVKALAPGWVKVAHTSNCAFAAARHRTLPFHLIQFHPEVVHSPYGKQVLSNFLFKIAKLEGGWSMQHFVRDAVREIRAQVGDGHVLLGLSGGVDSTVAASLLHRAIGDRLVCVLVDHGLMRLNEAEEVRRELGEKRGLNLRVVNARERFLKKLAGVSDPEKKRKIIGHEFIAVFEREAKKLGKIEFLAQGTLYPDVIESASAGHGAQVIKSHHNVGGLPARMKLALVEPLKWLFKDEVRELGRALGLPSHLVDRHPFPGPGLAVRVLGVIEEHDLDTLRQADAIFLEELRRAKWYGRTWQAFAVLLPVRTVGVKGDERSYEKVLALRAVDSVDGMTADWTRLPHALLARAASRIANEVRGVNRVVFDVTSKPPSTIEWE</sequence>
<gene>
    <name evidence="9 12" type="primary">guaA</name>
    <name evidence="12" type="ORF">HZA61_12875</name>
</gene>
<dbReference type="PANTHER" id="PTHR11922">
    <property type="entry name" value="GMP SYNTHASE-RELATED"/>
    <property type="match status" value="1"/>
</dbReference>
<evidence type="ECO:0000313" key="13">
    <source>
        <dbReference type="Proteomes" id="UP000696931"/>
    </source>
</evidence>
<dbReference type="AlphaFoldDB" id="A0A933SFJ6"/>
<dbReference type="Pfam" id="PF00117">
    <property type="entry name" value="GATase"/>
    <property type="match status" value="1"/>
</dbReference>
<dbReference type="NCBIfam" id="TIGR00884">
    <property type="entry name" value="guaA_Cterm"/>
    <property type="match status" value="1"/>
</dbReference>
<dbReference type="PROSITE" id="PS51553">
    <property type="entry name" value="GMPS_ATP_PPASE"/>
    <property type="match status" value="1"/>
</dbReference>
<dbReference type="SUPFAM" id="SSF52317">
    <property type="entry name" value="Class I glutamine amidotransferase-like"/>
    <property type="match status" value="1"/>
</dbReference>
<evidence type="ECO:0000259" key="11">
    <source>
        <dbReference type="PROSITE" id="PS51553"/>
    </source>
</evidence>
<organism evidence="12 13">
    <name type="scientific">Eiseniibacteriota bacterium</name>
    <dbReference type="NCBI Taxonomy" id="2212470"/>
    <lineage>
        <taxon>Bacteria</taxon>
        <taxon>Candidatus Eiseniibacteriota</taxon>
    </lineage>
</organism>
<keyword evidence="3 9" id="KW-0436">Ligase</keyword>
<evidence type="ECO:0000256" key="10">
    <source>
        <dbReference type="PROSITE-ProRule" id="PRU00886"/>
    </source>
</evidence>
<dbReference type="InterPro" id="IPR022955">
    <property type="entry name" value="GMP_synthase"/>
</dbReference>
<keyword evidence="4 9" id="KW-0547">Nucleotide-binding</keyword>
<dbReference type="InterPro" id="IPR025777">
    <property type="entry name" value="GMPS_ATP_PPase_dom"/>
</dbReference>
<dbReference type="Pfam" id="PF02540">
    <property type="entry name" value="NAD_synthase"/>
    <property type="match status" value="1"/>
</dbReference>
<dbReference type="GO" id="GO:0003921">
    <property type="term" value="F:GMP synthase activity"/>
    <property type="evidence" value="ECO:0007669"/>
    <property type="project" value="InterPro"/>
</dbReference>
<dbReference type="InterPro" id="IPR004739">
    <property type="entry name" value="GMP_synth_GATase"/>
</dbReference>
<dbReference type="Gene3D" id="3.40.50.620">
    <property type="entry name" value="HUPs"/>
    <property type="match status" value="1"/>
</dbReference>
<feature type="active site" evidence="9">
    <location>
        <position position="171"/>
    </location>
</feature>
<dbReference type="FunFam" id="3.40.50.880:FF:000001">
    <property type="entry name" value="GMP synthase [glutamine-hydrolyzing]"/>
    <property type="match status" value="1"/>
</dbReference>
<dbReference type="CDD" id="cd01742">
    <property type="entry name" value="GATase1_GMP_Synthase"/>
    <property type="match status" value="1"/>
</dbReference>
<dbReference type="Gene3D" id="3.40.50.880">
    <property type="match status" value="1"/>
</dbReference>
<evidence type="ECO:0000256" key="9">
    <source>
        <dbReference type="HAMAP-Rule" id="MF_00344"/>
    </source>
</evidence>
<comment type="subunit">
    <text evidence="9">Homodimer.</text>
</comment>
<feature type="active site" description="Nucleophile" evidence="9">
    <location>
        <position position="82"/>
    </location>
</feature>
<dbReference type="PRINTS" id="PR00096">
    <property type="entry name" value="GATASE"/>
</dbReference>
<dbReference type="InterPro" id="IPR029062">
    <property type="entry name" value="Class_I_gatase-like"/>
</dbReference>
<dbReference type="Gene3D" id="3.30.300.10">
    <property type="match status" value="1"/>
</dbReference>
<evidence type="ECO:0000256" key="4">
    <source>
        <dbReference type="ARBA" id="ARBA00022741"/>
    </source>
</evidence>
<dbReference type="GO" id="GO:0005524">
    <property type="term" value="F:ATP binding"/>
    <property type="evidence" value="ECO:0007669"/>
    <property type="project" value="UniProtKB-UniRule"/>
</dbReference>
<feature type="active site" evidence="9">
    <location>
        <position position="169"/>
    </location>
</feature>
<evidence type="ECO:0000256" key="8">
    <source>
        <dbReference type="ARBA" id="ARBA00022962"/>
    </source>
</evidence>
<keyword evidence="5 9" id="KW-0332">GMP biosynthesis</keyword>
<comment type="pathway">
    <text evidence="2 9">Purine metabolism; GMP biosynthesis; GMP from XMP (L-Gln route): step 1/1.</text>
</comment>
<dbReference type="GO" id="GO:0005829">
    <property type="term" value="C:cytosol"/>
    <property type="evidence" value="ECO:0007669"/>
    <property type="project" value="TreeGrafter"/>
</dbReference>
<evidence type="ECO:0000256" key="6">
    <source>
        <dbReference type="ARBA" id="ARBA00022755"/>
    </source>
</evidence>
<keyword evidence="8 9" id="KW-0315">Glutamine amidotransferase</keyword>
<dbReference type="InterPro" id="IPR017926">
    <property type="entry name" value="GATASE"/>
</dbReference>
<evidence type="ECO:0000256" key="5">
    <source>
        <dbReference type="ARBA" id="ARBA00022749"/>
    </source>
</evidence>
<comment type="function">
    <text evidence="1 9">Catalyzes the synthesis of GMP from XMP.</text>
</comment>
<dbReference type="EMBL" id="JACRIW010000091">
    <property type="protein sequence ID" value="MBI5170375.1"/>
    <property type="molecule type" value="Genomic_DNA"/>
</dbReference>
<dbReference type="SUPFAM" id="SSF54810">
    <property type="entry name" value="GMP synthetase C-terminal dimerisation domain"/>
    <property type="match status" value="1"/>
</dbReference>
<dbReference type="Pfam" id="PF00958">
    <property type="entry name" value="GMP_synt_C"/>
    <property type="match status" value="1"/>
</dbReference>
<dbReference type="Proteomes" id="UP000696931">
    <property type="component" value="Unassembled WGS sequence"/>
</dbReference>
<dbReference type="PROSITE" id="PS51273">
    <property type="entry name" value="GATASE_TYPE_1"/>
    <property type="match status" value="1"/>
</dbReference>
<evidence type="ECO:0000256" key="7">
    <source>
        <dbReference type="ARBA" id="ARBA00022840"/>
    </source>
</evidence>
<dbReference type="InterPro" id="IPR001674">
    <property type="entry name" value="GMP_synth_C"/>
</dbReference>
<keyword evidence="6 9" id="KW-0658">Purine biosynthesis</keyword>
<dbReference type="InterPro" id="IPR014729">
    <property type="entry name" value="Rossmann-like_a/b/a_fold"/>
</dbReference>
<accession>A0A933SFJ6</accession>
<dbReference type="NCBIfam" id="NF000848">
    <property type="entry name" value="PRK00074.1"/>
    <property type="match status" value="1"/>
</dbReference>
<dbReference type="EC" id="6.3.5.2" evidence="9"/>
<proteinExistence type="inferred from homology"/>
<dbReference type="InterPro" id="IPR022310">
    <property type="entry name" value="NAD/GMP_synthase"/>
</dbReference>
<dbReference type="SUPFAM" id="SSF52402">
    <property type="entry name" value="Adenine nucleotide alpha hydrolases-like"/>
    <property type="match status" value="1"/>
</dbReference>
<reference evidence="12" key="1">
    <citation type="submission" date="2020-07" db="EMBL/GenBank/DDBJ databases">
        <title>Huge and variable diversity of episymbiotic CPR bacteria and DPANN archaea in groundwater ecosystems.</title>
        <authorList>
            <person name="He C.Y."/>
            <person name="Keren R."/>
            <person name="Whittaker M."/>
            <person name="Farag I.F."/>
            <person name="Doudna J."/>
            <person name="Cate J.H.D."/>
            <person name="Banfield J.F."/>
        </authorList>
    </citation>
    <scope>NUCLEOTIDE SEQUENCE</scope>
    <source>
        <strain evidence="12">NC_groundwater_1813_Pr3_B-0.1um_71_17</strain>
    </source>
</reference>
<dbReference type="CDD" id="cd01997">
    <property type="entry name" value="GMP_synthase_C"/>
    <property type="match status" value="1"/>
</dbReference>
<evidence type="ECO:0000256" key="3">
    <source>
        <dbReference type="ARBA" id="ARBA00022598"/>
    </source>
</evidence>
<comment type="caution">
    <text evidence="12">The sequence shown here is derived from an EMBL/GenBank/DDBJ whole genome shotgun (WGS) entry which is preliminary data.</text>
</comment>
<evidence type="ECO:0000256" key="1">
    <source>
        <dbReference type="ARBA" id="ARBA00002332"/>
    </source>
</evidence>
<keyword evidence="7 9" id="KW-0067">ATP-binding</keyword>
<dbReference type="FunFam" id="3.40.50.620:FF:000001">
    <property type="entry name" value="GMP synthase [glutamine-hydrolyzing]"/>
    <property type="match status" value="1"/>
</dbReference>